<proteinExistence type="predicted"/>
<gene>
    <name evidence="1" type="ORF">PFRI_38280</name>
</gene>
<dbReference type="RefSeq" id="WP_072632305.1">
    <property type="nucleotide sequence ID" value="NZ_MLCB01000207.1"/>
</dbReference>
<sequence length="164" mass="18141">MKLARAIHFDESDKRVFHNPARTGEWCISGGFEFSNWGEADLVGKARQAFSNGWMGCETFGRVSCIAVTQIESQERDVIATILAQHFVDIYGAPSVDAAHGTALEEIDQMADLCADHAPNTLLTVSRELTPSGVRESYRIIESQQADIMQFAVHGHLDDEPHSH</sequence>
<name>A0A1L9NS63_9RHOB</name>
<evidence type="ECO:0000313" key="1">
    <source>
        <dbReference type="EMBL" id="OJI91964.1"/>
    </source>
</evidence>
<comment type="caution">
    <text evidence="1">The sequence shown here is derived from an EMBL/GenBank/DDBJ whole genome shotgun (WGS) entry which is preliminary data.</text>
</comment>
<dbReference type="Proteomes" id="UP000184514">
    <property type="component" value="Unassembled WGS sequence"/>
</dbReference>
<reference evidence="1 2" key="1">
    <citation type="submission" date="2016-10" db="EMBL/GenBank/DDBJ databases">
        <title>Genome sequence of Planktotalea frisia SH6-1.</title>
        <authorList>
            <person name="Poehlein A."/>
            <person name="Bakenhus I."/>
            <person name="Voget S."/>
            <person name="Brinkhoff T."/>
            <person name="Simon M."/>
        </authorList>
    </citation>
    <scope>NUCLEOTIDE SEQUENCE [LARGE SCALE GENOMIC DNA]</scope>
    <source>
        <strain evidence="1 2">SH6-1</strain>
    </source>
</reference>
<dbReference type="AlphaFoldDB" id="A0A1L9NS63"/>
<dbReference type="EMBL" id="MLCB01000207">
    <property type="protein sequence ID" value="OJI91964.1"/>
    <property type="molecule type" value="Genomic_DNA"/>
</dbReference>
<dbReference type="InterPro" id="IPR045442">
    <property type="entry name" value="DUF6505"/>
</dbReference>
<accession>A0A1L9NS63</accession>
<dbReference type="Pfam" id="PF20115">
    <property type="entry name" value="DUF6505"/>
    <property type="match status" value="1"/>
</dbReference>
<organism evidence="1 2">
    <name type="scientific">Planktotalea frisia</name>
    <dbReference type="NCBI Taxonomy" id="696762"/>
    <lineage>
        <taxon>Bacteria</taxon>
        <taxon>Pseudomonadati</taxon>
        <taxon>Pseudomonadota</taxon>
        <taxon>Alphaproteobacteria</taxon>
        <taxon>Rhodobacterales</taxon>
        <taxon>Paracoccaceae</taxon>
        <taxon>Planktotalea</taxon>
    </lineage>
</organism>
<dbReference type="OrthoDB" id="7355897at2"/>
<protein>
    <submittedName>
        <fullName evidence="1">Uncharacterized protein</fullName>
    </submittedName>
</protein>
<keyword evidence="2" id="KW-1185">Reference proteome</keyword>
<evidence type="ECO:0000313" key="2">
    <source>
        <dbReference type="Proteomes" id="UP000184514"/>
    </source>
</evidence>
<dbReference type="STRING" id="696762.PFRI_38280"/>